<protein>
    <submittedName>
        <fullName evidence="2">Uncharacterized protein</fullName>
    </submittedName>
</protein>
<proteinExistence type="predicted"/>
<evidence type="ECO:0000313" key="3">
    <source>
        <dbReference type="Proteomes" id="UP000590740"/>
    </source>
</evidence>
<keyword evidence="3" id="KW-1185">Reference proteome</keyword>
<organism evidence="2 3">
    <name type="scientific">Prosthecobacter vanneervenii</name>
    <dbReference type="NCBI Taxonomy" id="48466"/>
    <lineage>
        <taxon>Bacteria</taxon>
        <taxon>Pseudomonadati</taxon>
        <taxon>Verrucomicrobiota</taxon>
        <taxon>Verrucomicrobiia</taxon>
        <taxon>Verrucomicrobiales</taxon>
        <taxon>Verrucomicrobiaceae</taxon>
        <taxon>Prosthecobacter</taxon>
    </lineage>
</organism>
<accession>A0A7W8DIX0</accession>
<comment type="caution">
    <text evidence="2">The sequence shown here is derived from an EMBL/GenBank/DDBJ whole genome shotgun (WGS) entry which is preliminary data.</text>
</comment>
<reference evidence="2 3" key="1">
    <citation type="submission" date="2020-08" db="EMBL/GenBank/DDBJ databases">
        <title>Genomic Encyclopedia of Type Strains, Phase IV (KMG-IV): sequencing the most valuable type-strain genomes for metagenomic binning, comparative biology and taxonomic classification.</title>
        <authorList>
            <person name="Goeker M."/>
        </authorList>
    </citation>
    <scope>NUCLEOTIDE SEQUENCE [LARGE SCALE GENOMIC DNA]</scope>
    <source>
        <strain evidence="2 3">DSM 12252</strain>
    </source>
</reference>
<gene>
    <name evidence="2" type="ORF">HNQ65_001026</name>
</gene>
<sequence length="79" mass="8874">MKQTLLELMQKSSGALPPQHPRRSAFRPLLPLFMAMAEKGHTAGSMADFLVQQQEIAPERRRAASRSIRNLLARHSPVL</sequence>
<evidence type="ECO:0000313" key="2">
    <source>
        <dbReference type="EMBL" id="MBB5031472.1"/>
    </source>
</evidence>
<dbReference type="EMBL" id="JACHIG010000001">
    <property type="protein sequence ID" value="MBB5031472.1"/>
    <property type="molecule type" value="Genomic_DNA"/>
</dbReference>
<name>A0A7W8DIX0_9BACT</name>
<dbReference type="RefSeq" id="WP_184338391.1">
    <property type="nucleotide sequence ID" value="NZ_JACHIG010000001.1"/>
</dbReference>
<evidence type="ECO:0000256" key="1">
    <source>
        <dbReference type="SAM" id="MobiDB-lite"/>
    </source>
</evidence>
<dbReference type="Proteomes" id="UP000590740">
    <property type="component" value="Unassembled WGS sequence"/>
</dbReference>
<dbReference type="AlphaFoldDB" id="A0A7W8DIX0"/>
<feature type="region of interest" description="Disordered" evidence="1">
    <location>
        <begin position="1"/>
        <end position="23"/>
    </location>
</feature>